<keyword evidence="8 11" id="KW-1133">Transmembrane helix</keyword>
<feature type="region of interest" description="Disordered" evidence="10">
    <location>
        <begin position="88"/>
        <end position="111"/>
    </location>
</feature>
<protein>
    <recommendedName>
        <fullName evidence="14">General secretion pathway protein M</fullName>
    </recommendedName>
</protein>
<comment type="caution">
    <text evidence="12">The sequence shown here is derived from an EMBL/GenBank/DDBJ whole genome shotgun (WGS) entry which is preliminary data.</text>
</comment>
<dbReference type="Gene3D" id="3.30.1360.100">
    <property type="entry name" value="General secretion pathway protein M, EpsM"/>
    <property type="match status" value="1"/>
</dbReference>
<comment type="subcellular location">
    <subcellularLocation>
        <location evidence="1">Cell inner membrane</location>
        <topology evidence="1">Single-pass membrane protein</topology>
    </subcellularLocation>
</comment>
<name>A0ABQ4Q1Z5_9BURK</name>
<evidence type="ECO:0000313" key="13">
    <source>
        <dbReference type="Proteomes" id="UP000887222"/>
    </source>
</evidence>
<evidence type="ECO:0000256" key="2">
    <source>
        <dbReference type="ARBA" id="ARBA00010637"/>
    </source>
</evidence>
<dbReference type="SUPFAM" id="SSF103054">
    <property type="entry name" value="General secretion pathway protein M, EpsM"/>
    <property type="match status" value="1"/>
</dbReference>
<dbReference type="InterPro" id="IPR023229">
    <property type="entry name" value="T2SS_M_periplasmic_sf"/>
</dbReference>
<evidence type="ECO:0000256" key="10">
    <source>
        <dbReference type="SAM" id="MobiDB-lite"/>
    </source>
</evidence>
<dbReference type="Pfam" id="PF04612">
    <property type="entry name" value="T2SSM"/>
    <property type="match status" value="1"/>
</dbReference>
<reference evidence="12 13" key="1">
    <citation type="journal article" date="2022" name="Int. J. Syst. Evol. Microbiol.">
        <title>Noviherbaspirillum aridicola sp. nov., isolated from an arid soil in Pakistan.</title>
        <authorList>
            <person name="Khan I.U."/>
            <person name="Saqib M."/>
            <person name="Amin A."/>
            <person name="Hussain F."/>
            <person name="Li L."/>
            <person name="Liu Y.H."/>
            <person name="Fang B.Z."/>
            <person name="Ahmed I."/>
            <person name="Li W.J."/>
        </authorList>
    </citation>
    <scope>NUCLEOTIDE SEQUENCE [LARGE SCALE GENOMIC DNA]</scope>
    <source>
        <strain evidence="12 13">NCCP-691</strain>
    </source>
</reference>
<accession>A0ABQ4Q1Z5</accession>
<dbReference type="Proteomes" id="UP000887222">
    <property type="component" value="Unassembled WGS sequence"/>
</dbReference>
<feature type="compositionally biased region" description="Low complexity" evidence="10">
    <location>
        <begin position="88"/>
        <end position="102"/>
    </location>
</feature>
<sequence length="185" mass="19689">MNAATRTAGTSSPRNRLGGLKQSASTFWNERNQRERRMLSLAAVVVVLGLIYALLIDPAMSGRADLEKRLPALRQQAAEVQALARQAASAPAAPANTAAPPAMTRESLETSLSRKGIKAQNLSVTGELAKAQFNGVSFAALVDWLTEMQGAPRISVLDANVEAQAQPDTVNATLTLRQQRGEAGR</sequence>
<keyword evidence="7" id="KW-0653">Protein transport</keyword>
<evidence type="ECO:0008006" key="14">
    <source>
        <dbReference type="Google" id="ProtNLM"/>
    </source>
</evidence>
<feature type="transmembrane region" description="Helical" evidence="11">
    <location>
        <begin position="38"/>
        <end position="56"/>
    </location>
</feature>
<evidence type="ECO:0000256" key="5">
    <source>
        <dbReference type="ARBA" id="ARBA00022519"/>
    </source>
</evidence>
<dbReference type="InterPro" id="IPR007690">
    <property type="entry name" value="T2SS_GspM"/>
</dbReference>
<keyword evidence="4" id="KW-1003">Cell membrane</keyword>
<evidence type="ECO:0000256" key="11">
    <source>
        <dbReference type="SAM" id="Phobius"/>
    </source>
</evidence>
<keyword evidence="3" id="KW-0813">Transport</keyword>
<comment type="similarity">
    <text evidence="2">Belongs to the GSP M family.</text>
</comment>
<gene>
    <name evidence="12" type="ORF">NCCP691_07930</name>
</gene>
<keyword evidence="9 11" id="KW-0472">Membrane</keyword>
<evidence type="ECO:0000256" key="8">
    <source>
        <dbReference type="ARBA" id="ARBA00022989"/>
    </source>
</evidence>
<evidence type="ECO:0000256" key="7">
    <source>
        <dbReference type="ARBA" id="ARBA00022927"/>
    </source>
</evidence>
<proteinExistence type="inferred from homology"/>
<evidence type="ECO:0000256" key="9">
    <source>
        <dbReference type="ARBA" id="ARBA00023136"/>
    </source>
</evidence>
<evidence type="ECO:0000256" key="1">
    <source>
        <dbReference type="ARBA" id="ARBA00004377"/>
    </source>
</evidence>
<dbReference type="RefSeq" id="WP_220806953.1">
    <property type="nucleotide sequence ID" value="NZ_BPMK01000003.1"/>
</dbReference>
<evidence type="ECO:0000256" key="6">
    <source>
        <dbReference type="ARBA" id="ARBA00022692"/>
    </source>
</evidence>
<evidence type="ECO:0000256" key="3">
    <source>
        <dbReference type="ARBA" id="ARBA00022448"/>
    </source>
</evidence>
<keyword evidence="13" id="KW-1185">Reference proteome</keyword>
<evidence type="ECO:0000313" key="12">
    <source>
        <dbReference type="EMBL" id="GIZ50779.1"/>
    </source>
</evidence>
<evidence type="ECO:0000256" key="4">
    <source>
        <dbReference type="ARBA" id="ARBA00022475"/>
    </source>
</evidence>
<dbReference type="EMBL" id="BPMK01000003">
    <property type="protein sequence ID" value="GIZ50779.1"/>
    <property type="molecule type" value="Genomic_DNA"/>
</dbReference>
<organism evidence="12 13">
    <name type="scientific">Noviherbaspirillum aridicola</name>
    <dbReference type="NCBI Taxonomy" id="2849687"/>
    <lineage>
        <taxon>Bacteria</taxon>
        <taxon>Pseudomonadati</taxon>
        <taxon>Pseudomonadota</taxon>
        <taxon>Betaproteobacteria</taxon>
        <taxon>Burkholderiales</taxon>
        <taxon>Oxalobacteraceae</taxon>
        <taxon>Noviherbaspirillum</taxon>
    </lineage>
</organism>
<keyword evidence="5" id="KW-0997">Cell inner membrane</keyword>
<keyword evidence="6 11" id="KW-0812">Transmembrane</keyword>